<feature type="transmembrane region" description="Helical" evidence="4">
    <location>
        <begin position="34"/>
        <end position="54"/>
    </location>
</feature>
<dbReference type="Gene3D" id="6.10.340.10">
    <property type="match status" value="1"/>
</dbReference>
<evidence type="ECO:0000256" key="4">
    <source>
        <dbReference type="SAM" id="Phobius"/>
    </source>
</evidence>
<evidence type="ECO:0000259" key="5">
    <source>
        <dbReference type="PROSITE" id="PS50111"/>
    </source>
</evidence>
<evidence type="ECO:0000313" key="7">
    <source>
        <dbReference type="Proteomes" id="UP000031643"/>
    </source>
</evidence>
<dbReference type="InterPro" id="IPR004089">
    <property type="entry name" value="MCPsignal_dom"/>
</dbReference>
<dbReference type="PRINTS" id="PR00260">
    <property type="entry name" value="CHEMTRNSDUCR"/>
</dbReference>
<dbReference type="Gene3D" id="1.10.287.950">
    <property type="entry name" value="Methyl-accepting chemotaxis protein"/>
    <property type="match status" value="1"/>
</dbReference>
<dbReference type="SUPFAM" id="SSF58104">
    <property type="entry name" value="Methyl-accepting chemotaxis protein (MCP) signaling domain"/>
    <property type="match status" value="1"/>
</dbReference>
<evidence type="ECO:0000256" key="1">
    <source>
        <dbReference type="ARBA" id="ARBA00023224"/>
    </source>
</evidence>
<dbReference type="Pfam" id="PF00015">
    <property type="entry name" value="MCPsignal"/>
    <property type="match status" value="1"/>
</dbReference>
<dbReference type="GO" id="GO:0004888">
    <property type="term" value="F:transmembrane signaling receptor activity"/>
    <property type="evidence" value="ECO:0007669"/>
    <property type="project" value="InterPro"/>
</dbReference>
<comment type="similarity">
    <text evidence="2">Belongs to the methyl-accepting chemotaxis (MCP) protein family.</text>
</comment>
<keyword evidence="7" id="KW-1185">Reference proteome</keyword>
<dbReference type="SMART" id="SM00283">
    <property type="entry name" value="MA"/>
    <property type="match status" value="1"/>
</dbReference>
<feature type="transmembrane region" description="Helical" evidence="4">
    <location>
        <begin position="7"/>
        <end position="28"/>
    </location>
</feature>
<accession>A0A0A8K5B5</accession>
<dbReference type="STRING" id="1384459.GL4_2709"/>
<dbReference type="Pfam" id="PF00672">
    <property type="entry name" value="HAMP"/>
    <property type="match status" value="1"/>
</dbReference>
<dbReference type="HOGENOM" id="CLU_000445_107_27_5"/>
<protein>
    <submittedName>
        <fullName evidence="6">Methyl-accepting chemotaxis protein</fullName>
    </submittedName>
</protein>
<dbReference type="AlphaFoldDB" id="A0A0A8K5B5"/>
<dbReference type="InterPro" id="IPR003660">
    <property type="entry name" value="HAMP_dom"/>
</dbReference>
<organism evidence="6 7">
    <name type="scientific">Methyloceanibacter caenitepidi</name>
    <dbReference type="NCBI Taxonomy" id="1384459"/>
    <lineage>
        <taxon>Bacteria</taxon>
        <taxon>Pseudomonadati</taxon>
        <taxon>Pseudomonadota</taxon>
        <taxon>Alphaproteobacteria</taxon>
        <taxon>Hyphomicrobiales</taxon>
        <taxon>Hyphomicrobiaceae</taxon>
        <taxon>Methyloceanibacter</taxon>
    </lineage>
</organism>
<keyword evidence="4" id="KW-0472">Membrane</keyword>
<reference evidence="6 7" key="1">
    <citation type="submission" date="2014-09" db="EMBL/GenBank/DDBJ databases">
        <title>Genome sequencing of Methyloceanibacter caenitepidi Gela4.</title>
        <authorList>
            <person name="Takeuchi M."/>
            <person name="Susumu S."/>
            <person name="Kamagata Y."/>
            <person name="Oshima K."/>
            <person name="Hattori M."/>
            <person name="Iwasaki W."/>
        </authorList>
    </citation>
    <scope>NUCLEOTIDE SEQUENCE [LARGE SCALE GENOMIC DNA]</scope>
    <source>
        <strain evidence="6 7">Gela4</strain>
    </source>
</reference>
<dbReference type="Proteomes" id="UP000031643">
    <property type="component" value="Chromosome"/>
</dbReference>
<evidence type="ECO:0000256" key="2">
    <source>
        <dbReference type="ARBA" id="ARBA00029447"/>
    </source>
</evidence>
<dbReference type="PROSITE" id="PS50111">
    <property type="entry name" value="CHEMOTAXIS_TRANSDUC_2"/>
    <property type="match status" value="1"/>
</dbReference>
<dbReference type="RefSeq" id="WP_052464513.1">
    <property type="nucleotide sequence ID" value="NZ_AP014648.1"/>
</dbReference>
<dbReference type="GO" id="GO:0016020">
    <property type="term" value="C:membrane"/>
    <property type="evidence" value="ECO:0007669"/>
    <property type="project" value="InterPro"/>
</dbReference>
<dbReference type="GO" id="GO:0006935">
    <property type="term" value="P:chemotaxis"/>
    <property type="evidence" value="ECO:0007669"/>
    <property type="project" value="InterPro"/>
</dbReference>
<dbReference type="PANTHER" id="PTHR32089">
    <property type="entry name" value="METHYL-ACCEPTING CHEMOTAXIS PROTEIN MCPB"/>
    <property type="match status" value="1"/>
</dbReference>
<evidence type="ECO:0000256" key="3">
    <source>
        <dbReference type="PROSITE-ProRule" id="PRU00284"/>
    </source>
</evidence>
<name>A0A0A8K5B5_9HYPH</name>
<proteinExistence type="inferred from homology"/>
<keyword evidence="1 3" id="KW-0807">Transducer</keyword>
<gene>
    <name evidence="6" type="ORF">GL4_2709</name>
</gene>
<dbReference type="KEGG" id="mcg:GL4_2709"/>
<dbReference type="PANTHER" id="PTHR32089:SF112">
    <property type="entry name" value="LYSOZYME-LIKE PROTEIN-RELATED"/>
    <property type="match status" value="1"/>
</dbReference>
<dbReference type="GO" id="GO:0007165">
    <property type="term" value="P:signal transduction"/>
    <property type="evidence" value="ECO:0007669"/>
    <property type="project" value="UniProtKB-KW"/>
</dbReference>
<sequence>MDLSKKFSLYFGATALVAVVVTIALQMIVPGVGAAVLLALFVATALGAGAGYLYGRSLSQALRDLHAVIERLTKWDTAGEVLHTKRRDEIGVMANALKTFQADATSWSESHQSELDSQIERRLASQRRTEELIHQFRGSIAGLLGAFADSARQMDDTARLLSTVAIDTNDRVSVVASASDEASANVQSVAATAEELAVSFSDIGVRVSNASKIVDQVTENARMANQKVRSLTEAAERIGDVVDLIQDVAAQSNLLALNATIEAARAGEAGRGFAVVAGEVKTLADQTAKATDDIKKQIDAIRSSTHSAVEAMQSIVTTMGDVNQNTQEIAGAVQQQSAATSEISHSVRQAARGTEDVAAHMPDVTKAVDETNQSAAQMLQVSKDLSRHGEQLRHTVENFLRRVAAADALKNAS</sequence>
<dbReference type="InterPro" id="IPR004090">
    <property type="entry name" value="Chemotax_Me-accpt_rcpt"/>
</dbReference>
<evidence type="ECO:0000313" key="6">
    <source>
        <dbReference type="EMBL" id="BAQ18143.1"/>
    </source>
</evidence>
<keyword evidence="4" id="KW-1133">Transmembrane helix</keyword>
<keyword evidence="4" id="KW-0812">Transmembrane</keyword>
<feature type="domain" description="Methyl-accepting transducer" evidence="5">
    <location>
        <begin position="150"/>
        <end position="372"/>
    </location>
</feature>
<dbReference type="EMBL" id="AP014648">
    <property type="protein sequence ID" value="BAQ18143.1"/>
    <property type="molecule type" value="Genomic_DNA"/>
</dbReference>